<dbReference type="GO" id="GO:0005829">
    <property type="term" value="C:cytosol"/>
    <property type="evidence" value="ECO:0007669"/>
    <property type="project" value="UniProtKB-SubCell"/>
</dbReference>
<keyword evidence="5 10" id="KW-0689">Ribosomal protein</keyword>
<dbReference type="Gene3D" id="1.10.287.1480">
    <property type="match status" value="1"/>
</dbReference>
<comment type="subcellular location">
    <subcellularLocation>
        <location evidence="2">Cytoplasm</location>
        <location evidence="2">Cytosol</location>
    </subcellularLocation>
    <subcellularLocation>
        <location evidence="1">Rough endoplasmic reticulum</location>
    </subcellularLocation>
</comment>
<evidence type="ECO:0000256" key="9">
    <source>
        <dbReference type="ARBA" id="ARBA00083755"/>
    </source>
</evidence>
<dbReference type="InterPro" id="IPR018271">
    <property type="entry name" value="Ribosomal_uS14_CS"/>
</dbReference>
<sequence length="151" mass="17777">MAFLRNVLNNICTLPSLLGSRVLGNNRTDKINRLSVNLVPNLTIQRSKYIGYTDWRMLRDVKRRKVVKEYAKLRLQLNSLRYNTVLPKKLQEVAQKEIAALPTDSCHTKLHARCVLTSRARGRWRKFRMSRIIWRHLADYNQLSGAERAMW</sequence>
<comment type="similarity">
    <text evidence="3">Belongs to the universal ribosomal protein uS14 family.</text>
</comment>
<protein>
    <recommendedName>
        <fullName evidence="7">Small ribosomal subunit protein uS14</fullName>
    </recommendedName>
    <alternativeName>
        <fullName evidence="9">28S ribosomal protein S14, mitochondrial</fullName>
    </alternativeName>
    <alternativeName>
        <fullName evidence="8">40S ribosomal protein S29</fullName>
    </alternativeName>
</protein>
<evidence type="ECO:0000313" key="10">
    <source>
        <dbReference type="EMBL" id="KFM60264.1"/>
    </source>
</evidence>
<dbReference type="STRING" id="407821.A0A087T575"/>
<dbReference type="GO" id="GO:0003735">
    <property type="term" value="F:structural constituent of ribosome"/>
    <property type="evidence" value="ECO:0007669"/>
    <property type="project" value="InterPro"/>
</dbReference>
<dbReference type="PANTHER" id="PTHR19836">
    <property type="entry name" value="30S RIBOSOMAL PROTEIN S14"/>
    <property type="match status" value="1"/>
</dbReference>
<feature type="non-terminal residue" evidence="10">
    <location>
        <position position="151"/>
    </location>
</feature>
<gene>
    <name evidence="10" type="ORF">X975_12627</name>
</gene>
<dbReference type="GO" id="GO:0005791">
    <property type="term" value="C:rough endoplasmic reticulum"/>
    <property type="evidence" value="ECO:0007669"/>
    <property type="project" value="UniProtKB-SubCell"/>
</dbReference>
<evidence type="ECO:0000256" key="2">
    <source>
        <dbReference type="ARBA" id="ARBA00004514"/>
    </source>
</evidence>
<name>A0A087T575_STEMI</name>
<dbReference type="InterPro" id="IPR001209">
    <property type="entry name" value="Ribosomal_uS14"/>
</dbReference>
<dbReference type="GO" id="GO:0006412">
    <property type="term" value="P:translation"/>
    <property type="evidence" value="ECO:0007669"/>
    <property type="project" value="InterPro"/>
</dbReference>
<keyword evidence="6" id="KW-0687">Ribonucleoprotein</keyword>
<dbReference type="PANTHER" id="PTHR19836:SF19">
    <property type="entry name" value="SMALL RIBOSOMAL SUBUNIT PROTEIN US14M"/>
    <property type="match status" value="1"/>
</dbReference>
<dbReference type="PROSITE" id="PS00527">
    <property type="entry name" value="RIBOSOMAL_S14"/>
    <property type="match status" value="1"/>
</dbReference>
<dbReference type="EMBL" id="KK113458">
    <property type="protein sequence ID" value="KFM60264.1"/>
    <property type="molecule type" value="Genomic_DNA"/>
</dbReference>
<dbReference type="OMA" id="FGLCRNQ"/>
<keyword evidence="11" id="KW-1185">Reference proteome</keyword>
<proteinExistence type="inferred from homology"/>
<dbReference type="SUPFAM" id="SSF57716">
    <property type="entry name" value="Glucocorticoid receptor-like (DNA-binding domain)"/>
    <property type="match status" value="1"/>
</dbReference>
<dbReference type="Pfam" id="PF00253">
    <property type="entry name" value="Ribosomal_S14"/>
    <property type="match status" value="1"/>
</dbReference>
<dbReference type="Proteomes" id="UP000054359">
    <property type="component" value="Unassembled WGS sequence"/>
</dbReference>
<evidence type="ECO:0000256" key="3">
    <source>
        <dbReference type="ARBA" id="ARBA00009083"/>
    </source>
</evidence>
<reference evidence="10 11" key="1">
    <citation type="submission" date="2013-11" db="EMBL/GenBank/DDBJ databases">
        <title>Genome sequencing of Stegodyphus mimosarum.</title>
        <authorList>
            <person name="Bechsgaard J."/>
        </authorList>
    </citation>
    <scope>NUCLEOTIDE SEQUENCE [LARGE SCALE GENOMIC DNA]</scope>
</reference>
<evidence type="ECO:0000256" key="4">
    <source>
        <dbReference type="ARBA" id="ARBA00011542"/>
    </source>
</evidence>
<organism evidence="10 11">
    <name type="scientific">Stegodyphus mimosarum</name>
    <name type="common">African social velvet spider</name>
    <dbReference type="NCBI Taxonomy" id="407821"/>
    <lineage>
        <taxon>Eukaryota</taxon>
        <taxon>Metazoa</taxon>
        <taxon>Ecdysozoa</taxon>
        <taxon>Arthropoda</taxon>
        <taxon>Chelicerata</taxon>
        <taxon>Arachnida</taxon>
        <taxon>Araneae</taxon>
        <taxon>Araneomorphae</taxon>
        <taxon>Entelegynae</taxon>
        <taxon>Eresoidea</taxon>
        <taxon>Eresidae</taxon>
        <taxon>Stegodyphus</taxon>
    </lineage>
</organism>
<dbReference type="OrthoDB" id="413436at2759"/>
<accession>A0A087T575</accession>
<evidence type="ECO:0000256" key="7">
    <source>
        <dbReference type="ARBA" id="ARBA00035167"/>
    </source>
</evidence>
<evidence type="ECO:0000256" key="5">
    <source>
        <dbReference type="ARBA" id="ARBA00022980"/>
    </source>
</evidence>
<comment type="subunit">
    <text evidence="4">Component of the 40S small ribosomal subunit.</text>
</comment>
<evidence type="ECO:0000256" key="8">
    <source>
        <dbReference type="ARBA" id="ARBA00035455"/>
    </source>
</evidence>
<dbReference type="FunFam" id="1.10.287.1480:FF:000001">
    <property type="entry name" value="30S ribosomal protein S14"/>
    <property type="match status" value="1"/>
</dbReference>
<evidence type="ECO:0000256" key="1">
    <source>
        <dbReference type="ARBA" id="ARBA00004427"/>
    </source>
</evidence>
<evidence type="ECO:0000256" key="6">
    <source>
        <dbReference type="ARBA" id="ARBA00023274"/>
    </source>
</evidence>
<evidence type="ECO:0000313" key="11">
    <source>
        <dbReference type="Proteomes" id="UP000054359"/>
    </source>
</evidence>
<dbReference type="AlphaFoldDB" id="A0A087T575"/>
<dbReference type="GO" id="GO:0005763">
    <property type="term" value="C:mitochondrial small ribosomal subunit"/>
    <property type="evidence" value="ECO:0007669"/>
    <property type="project" value="TreeGrafter"/>
</dbReference>